<dbReference type="EMBL" id="ML178814">
    <property type="protein sequence ID" value="TFL07291.1"/>
    <property type="molecule type" value="Genomic_DNA"/>
</dbReference>
<organism evidence="1 2">
    <name type="scientific">Pterulicium gracile</name>
    <dbReference type="NCBI Taxonomy" id="1884261"/>
    <lineage>
        <taxon>Eukaryota</taxon>
        <taxon>Fungi</taxon>
        <taxon>Dikarya</taxon>
        <taxon>Basidiomycota</taxon>
        <taxon>Agaricomycotina</taxon>
        <taxon>Agaricomycetes</taxon>
        <taxon>Agaricomycetidae</taxon>
        <taxon>Agaricales</taxon>
        <taxon>Pleurotineae</taxon>
        <taxon>Pterulaceae</taxon>
        <taxon>Pterulicium</taxon>
    </lineage>
</organism>
<accession>A0A5C3R2Y7</accession>
<reference evidence="1 2" key="1">
    <citation type="journal article" date="2019" name="Nat. Ecol. Evol.">
        <title>Megaphylogeny resolves global patterns of mushroom evolution.</title>
        <authorList>
            <person name="Varga T."/>
            <person name="Krizsan K."/>
            <person name="Foldi C."/>
            <person name="Dima B."/>
            <person name="Sanchez-Garcia M."/>
            <person name="Sanchez-Ramirez S."/>
            <person name="Szollosi G.J."/>
            <person name="Szarkandi J.G."/>
            <person name="Papp V."/>
            <person name="Albert L."/>
            <person name="Andreopoulos W."/>
            <person name="Angelini C."/>
            <person name="Antonin V."/>
            <person name="Barry K.W."/>
            <person name="Bougher N.L."/>
            <person name="Buchanan P."/>
            <person name="Buyck B."/>
            <person name="Bense V."/>
            <person name="Catcheside P."/>
            <person name="Chovatia M."/>
            <person name="Cooper J."/>
            <person name="Damon W."/>
            <person name="Desjardin D."/>
            <person name="Finy P."/>
            <person name="Geml J."/>
            <person name="Haridas S."/>
            <person name="Hughes K."/>
            <person name="Justo A."/>
            <person name="Karasinski D."/>
            <person name="Kautmanova I."/>
            <person name="Kiss B."/>
            <person name="Kocsube S."/>
            <person name="Kotiranta H."/>
            <person name="LaButti K.M."/>
            <person name="Lechner B.E."/>
            <person name="Liimatainen K."/>
            <person name="Lipzen A."/>
            <person name="Lukacs Z."/>
            <person name="Mihaltcheva S."/>
            <person name="Morgado L.N."/>
            <person name="Niskanen T."/>
            <person name="Noordeloos M.E."/>
            <person name="Ohm R.A."/>
            <person name="Ortiz-Santana B."/>
            <person name="Ovrebo C."/>
            <person name="Racz N."/>
            <person name="Riley R."/>
            <person name="Savchenko A."/>
            <person name="Shiryaev A."/>
            <person name="Soop K."/>
            <person name="Spirin V."/>
            <person name="Szebenyi C."/>
            <person name="Tomsovsky M."/>
            <person name="Tulloss R.E."/>
            <person name="Uehling J."/>
            <person name="Grigoriev I.V."/>
            <person name="Vagvolgyi C."/>
            <person name="Papp T."/>
            <person name="Martin F.M."/>
            <person name="Miettinen O."/>
            <person name="Hibbett D.S."/>
            <person name="Nagy L.G."/>
        </authorList>
    </citation>
    <scope>NUCLEOTIDE SEQUENCE [LARGE SCALE GENOMIC DNA]</scope>
    <source>
        <strain evidence="1 2">CBS 309.79</strain>
    </source>
</reference>
<dbReference type="AlphaFoldDB" id="A0A5C3R2Y7"/>
<proteinExistence type="predicted"/>
<dbReference type="Proteomes" id="UP000305067">
    <property type="component" value="Unassembled WGS sequence"/>
</dbReference>
<evidence type="ECO:0000313" key="2">
    <source>
        <dbReference type="Proteomes" id="UP000305067"/>
    </source>
</evidence>
<keyword evidence="2" id="KW-1185">Reference proteome</keyword>
<evidence type="ECO:0000313" key="1">
    <source>
        <dbReference type="EMBL" id="TFL07291.1"/>
    </source>
</evidence>
<gene>
    <name evidence="1" type="ORF">BDV98DRAFT_557591</name>
</gene>
<protein>
    <submittedName>
        <fullName evidence="1">Uncharacterized protein</fullName>
    </submittedName>
</protein>
<name>A0A5C3R2Y7_9AGAR</name>
<sequence length="55" mass="6162">MESFSTYTLAPYPTSPCVLLEKPLLPLSSSMHFTPYIPISQTRALIMLGSHHVTR</sequence>